<dbReference type="InterPro" id="IPR000092">
    <property type="entry name" value="Polyprenyl_synt"/>
</dbReference>
<dbReference type="SFLD" id="SFLDS00005">
    <property type="entry name" value="Isoprenoid_Synthase_Type_I"/>
    <property type="match status" value="1"/>
</dbReference>
<dbReference type="GO" id="GO:0046872">
    <property type="term" value="F:metal ion binding"/>
    <property type="evidence" value="ECO:0007669"/>
    <property type="project" value="UniProtKB-KW"/>
</dbReference>
<dbReference type="RefSeq" id="WP_425438437.1">
    <property type="nucleotide sequence ID" value="NZ_FNCV01000005.1"/>
</dbReference>
<evidence type="ECO:0000313" key="13">
    <source>
        <dbReference type="EMBL" id="SDH26085.1"/>
    </source>
</evidence>
<comment type="catalytic activity">
    <reaction evidence="6">
        <text>5 isopentenyl diphosphate + (2E,6E)-farnesyl diphosphate = all-trans-octaprenyl diphosphate + 5 diphosphate</text>
        <dbReference type="Rhea" id="RHEA:27798"/>
        <dbReference type="ChEBI" id="CHEBI:33019"/>
        <dbReference type="ChEBI" id="CHEBI:57711"/>
        <dbReference type="ChEBI" id="CHEBI:128769"/>
        <dbReference type="ChEBI" id="CHEBI:175763"/>
        <dbReference type="EC" id="2.5.1.90"/>
    </reaction>
</comment>
<gene>
    <name evidence="13" type="ORF">SAMN05421742_105151</name>
</gene>
<dbReference type="GO" id="GO:0106350">
    <property type="term" value="F:all-trans-octaprenyl-diphosphate synthase activity"/>
    <property type="evidence" value="ECO:0007669"/>
    <property type="project" value="UniProtKB-EC"/>
</dbReference>
<evidence type="ECO:0000256" key="1">
    <source>
        <dbReference type="ARBA" id="ARBA00001946"/>
    </source>
</evidence>
<keyword evidence="4" id="KW-0479">Metal-binding</keyword>
<dbReference type="Proteomes" id="UP000217076">
    <property type="component" value="Unassembled WGS sequence"/>
</dbReference>
<dbReference type="Pfam" id="PF00348">
    <property type="entry name" value="polyprenyl_synt"/>
    <property type="match status" value="1"/>
</dbReference>
<evidence type="ECO:0000256" key="12">
    <source>
        <dbReference type="RuleBase" id="RU004466"/>
    </source>
</evidence>
<dbReference type="EMBL" id="FNCV01000005">
    <property type="protein sequence ID" value="SDH26085.1"/>
    <property type="molecule type" value="Genomic_DNA"/>
</dbReference>
<organism evidence="13 14">
    <name type="scientific">Roseospirillum parvum</name>
    <dbReference type="NCBI Taxonomy" id="83401"/>
    <lineage>
        <taxon>Bacteria</taxon>
        <taxon>Pseudomonadati</taxon>
        <taxon>Pseudomonadota</taxon>
        <taxon>Alphaproteobacteria</taxon>
        <taxon>Rhodospirillales</taxon>
        <taxon>Rhodospirillaceae</taxon>
        <taxon>Roseospirillum</taxon>
    </lineage>
</organism>
<dbReference type="PANTHER" id="PTHR12001:SF69">
    <property type="entry name" value="ALL TRANS-POLYPRENYL-DIPHOSPHATE SYNTHASE PDSS1"/>
    <property type="match status" value="1"/>
</dbReference>
<comment type="function">
    <text evidence="7">Supplies octaprenyl diphosphate, the precursor for the side chain of the isoprenoid quinones ubiquinone and menaquinone.</text>
</comment>
<dbReference type="STRING" id="83401.SAMN05421742_105151"/>
<accession>A0A1G8AYS9</accession>
<evidence type="ECO:0000256" key="9">
    <source>
        <dbReference type="ARBA" id="ARBA00072473"/>
    </source>
</evidence>
<dbReference type="PANTHER" id="PTHR12001">
    <property type="entry name" value="GERANYLGERANYL PYROPHOSPHATE SYNTHASE"/>
    <property type="match status" value="1"/>
</dbReference>
<dbReference type="Gene3D" id="1.10.600.10">
    <property type="entry name" value="Farnesyl Diphosphate Synthase"/>
    <property type="match status" value="1"/>
</dbReference>
<sequence length="339" mass="36768">MAPSANAPAQADAKANPLDSLIAMVADDLKAVNRTIVEQMQSPVALIPQLAGHLVAAGGKRLRPVLTLATARLCGYEGAGHVLVATCVEFIHTATLLHDDVVDDSKLRRGRESANAIWGNEPSVLVGDFLFSRAFEMLVDHGDLPTMRLLSRACATLSEGEVMQLLTANDIETTRDAYLDVIRGKTAALFAAAARAGGMVAQRPEAELNALSTYGMNLGTAFQVVDDTLDYSAEQAALGKEVGDDFRDGKVTLPAILAIERGSDEERAFWQRCLGDQDIHDGDLEHAMELMRRHNALDDAQAQARAYVEEARQALEVFPDNPMRRILLDVADFSLERAF</sequence>
<comment type="cofactor">
    <cofactor evidence="1">
        <name>Mg(2+)</name>
        <dbReference type="ChEBI" id="CHEBI:18420"/>
    </cofactor>
</comment>
<dbReference type="SUPFAM" id="SSF48576">
    <property type="entry name" value="Terpenoid synthases"/>
    <property type="match status" value="1"/>
</dbReference>
<protein>
    <recommendedName>
        <fullName evidence="9">Octaprenyl diphosphate synthase</fullName>
        <ecNumber evidence="8">2.5.1.90</ecNumber>
    </recommendedName>
    <alternativeName>
        <fullName evidence="11">All-trans-octaprenyl-diphosphate synthase</fullName>
    </alternativeName>
    <alternativeName>
        <fullName evidence="10">Octaprenyl pyrophosphate synthase</fullName>
    </alternativeName>
</protein>
<dbReference type="FunFam" id="1.10.600.10:FF:000002">
    <property type="entry name" value="Octaprenyl diphosphate synthase"/>
    <property type="match status" value="1"/>
</dbReference>
<evidence type="ECO:0000256" key="2">
    <source>
        <dbReference type="ARBA" id="ARBA00006706"/>
    </source>
</evidence>
<evidence type="ECO:0000256" key="10">
    <source>
        <dbReference type="ARBA" id="ARBA00079637"/>
    </source>
</evidence>
<dbReference type="GO" id="GO:0008299">
    <property type="term" value="P:isoprenoid biosynthetic process"/>
    <property type="evidence" value="ECO:0007669"/>
    <property type="project" value="InterPro"/>
</dbReference>
<evidence type="ECO:0000256" key="3">
    <source>
        <dbReference type="ARBA" id="ARBA00022679"/>
    </source>
</evidence>
<dbReference type="PROSITE" id="PS00723">
    <property type="entry name" value="POLYPRENYL_SYNTHASE_1"/>
    <property type="match status" value="1"/>
</dbReference>
<proteinExistence type="inferred from homology"/>
<evidence type="ECO:0000256" key="11">
    <source>
        <dbReference type="ARBA" id="ARBA00083124"/>
    </source>
</evidence>
<name>A0A1G8AYS9_9PROT</name>
<evidence type="ECO:0000256" key="6">
    <source>
        <dbReference type="ARBA" id="ARBA00051506"/>
    </source>
</evidence>
<reference evidence="14" key="1">
    <citation type="submission" date="2016-10" db="EMBL/GenBank/DDBJ databases">
        <authorList>
            <person name="Varghese N."/>
            <person name="Submissions S."/>
        </authorList>
    </citation>
    <scope>NUCLEOTIDE SEQUENCE [LARGE SCALE GENOMIC DNA]</scope>
    <source>
        <strain evidence="14">930I</strain>
    </source>
</reference>
<dbReference type="InterPro" id="IPR008949">
    <property type="entry name" value="Isoprenoid_synthase_dom_sf"/>
</dbReference>
<keyword evidence="3 12" id="KW-0808">Transferase</keyword>
<comment type="similarity">
    <text evidence="2 12">Belongs to the FPP/GGPP synthase family.</text>
</comment>
<evidence type="ECO:0000313" key="14">
    <source>
        <dbReference type="Proteomes" id="UP000217076"/>
    </source>
</evidence>
<keyword evidence="5" id="KW-0460">Magnesium</keyword>
<evidence type="ECO:0000256" key="4">
    <source>
        <dbReference type="ARBA" id="ARBA00022723"/>
    </source>
</evidence>
<dbReference type="EC" id="2.5.1.90" evidence="8"/>
<dbReference type="AlphaFoldDB" id="A0A1G8AYS9"/>
<evidence type="ECO:0000256" key="8">
    <source>
        <dbReference type="ARBA" id="ARBA00066511"/>
    </source>
</evidence>
<dbReference type="InterPro" id="IPR033749">
    <property type="entry name" value="Polyprenyl_synt_CS"/>
</dbReference>
<dbReference type="CDD" id="cd00685">
    <property type="entry name" value="Trans_IPPS_HT"/>
    <property type="match status" value="1"/>
</dbReference>
<keyword evidence="14" id="KW-1185">Reference proteome</keyword>
<evidence type="ECO:0000256" key="7">
    <source>
        <dbReference type="ARBA" id="ARBA00055029"/>
    </source>
</evidence>
<evidence type="ECO:0000256" key="5">
    <source>
        <dbReference type="ARBA" id="ARBA00022842"/>
    </source>
</evidence>